<organism evidence="2 3">
    <name type="scientific">Polymorphospora rubra</name>
    <dbReference type="NCBI Taxonomy" id="338584"/>
    <lineage>
        <taxon>Bacteria</taxon>
        <taxon>Bacillati</taxon>
        <taxon>Actinomycetota</taxon>
        <taxon>Actinomycetes</taxon>
        <taxon>Micromonosporales</taxon>
        <taxon>Micromonosporaceae</taxon>
        <taxon>Polymorphospora</taxon>
    </lineage>
</organism>
<evidence type="ECO:0000256" key="1">
    <source>
        <dbReference type="SAM" id="SignalP"/>
    </source>
</evidence>
<evidence type="ECO:0000313" key="2">
    <source>
        <dbReference type="EMBL" id="BCJ69741.1"/>
    </source>
</evidence>
<name>A0A810N7G7_9ACTN</name>
<dbReference type="Proteomes" id="UP000680866">
    <property type="component" value="Chromosome"/>
</dbReference>
<keyword evidence="3" id="KW-1185">Reference proteome</keyword>
<dbReference type="KEGG" id="pry:Prubr_67620"/>
<accession>A0A810N7G7</accession>
<evidence type="ECO:0008006" key="4">
    <source>
        <dbReference type="Google" id="ProtNLM"/>
    </source>
</evidence>
<feature type="chain" id="PRO_5039071825" description="Secreted protein" evidence="1">
    <location>
        <begin position="23"/>
        <end position="242"/>
    </location>
</feature>
<evidence type="ECO:0000313" key="3">
    <source>
        <dbReference type="Proteomes" id="UP000680866"/>
    </source>
</evidence>
<dbReference type="AlphaFoldDB" id="A0A810N7G7"/>
<reference evidence="2" key="1">
    <citation type="submission" date="2020-08" db="EMBL/GenBank/DDBJ databases">
        <title>Whole genome shotgun sequence of Polymorphospora rubra NBRC 101157.</title>
        <authorList>
            <person name="Komaki H."/>
            <person name="Tamura T."/>
        </authorList>
    </citation>
    <scope>NUCLEOTIDE SEQUENCE</scope>
    <source>
        <strain evidence="2">NBRC 101157</strain>
    </source>
</reference>
<feature type="signal peptide" evidence="1">
    <location>
        <begin position="1"/>
        <end position="22"/>
    </location>
</feature>
<sequence length="242" mass="25321">MAISGSRVRRAATALLTGVALAGLPGATATAAAPPDATPDRLMTVTDVWMRDLVSDAGLQPHWGSPIWASPDLKVCPTAAGCASSVPPVVGGTNHIITTLRNPGPYSEGTDSGTLMFYRSSPGASLVWPTAWTFVTSVSLTVPPGVTTVSVPWIGVPGPGHFSLIAVWQSPTDPLLPLTPDIQTNVRRNNNIVWRDLVSVDLLSGGGRPSTSIDRRTTMEQGIVPARSVPLWTDQGSAGLDR</sequence>
<proteinExistence type="predicted"/>
<dbReference type="EMBL" id="AP023359">
    <property type="protein sequence ID" value="BCJ69741.1"/>
    <property type="molecule type" value="Genomic_DNA"/>
</dbReference>
<protein>
    <recommendedName>
        <fullName evidence="4">Secreted protein</fullName>
    </recommendedName>
</protein>
<keyword evidence="1" id="KW-0732">Signal</keyword>
<gene>
    <name evidence="2" type="ORF">Prubr_67620</name>
</gene>